<feature type="compositionally biased region" description="Polar residues" evidence="1">
    <location>
        <begin position="297"/>
        <end position="308"/>
    </location>
</feature>
<name>A0A2H3JZA1_WOLCO</name>
<dbReference type="EMBL" id="KB468135">
    <property type="protein sequence ID" value="PCH43208.1"/>
    <property type="molecule type" value="Genomic_DNA"/>
</dbReference>
<feature type="transmembrane region" description="Helical" evidence="2">
    <location>
        <begin position="48"/>
        <end position="71"/>
    </location>
</feature>
<gene>
    <name evidence="3" type="ORF">WOLCODRAFT_18230</name>
</gene>
<feature type="transmembrane region" description="Helical" evidence="2">
    <location>
        <begin position="239"/>
        <end position="261"/>
    </location>
</feature>
<proteinExistence type="predicted"/>
<feature type="region of interest" description="Disordered" evidence="1">
    <location>
        <begin position="285"/>
        <end position="308"/>
    </location>
</feature>
<keyword evidence="2" id="KW-0812">Transmembrane</keyword>
<keyword evidence="2" id="KW-0472">Membrane</keyword>
<feature type="transmembrane region" description="Helical" evidence="2">
    <location>
        <begin position="212"/>
        <end position="233"/>
    </location>
</feature>
<accession>A0A2H3JZA1</accession>
<dbReference type="Proteomes" id="UP000218811">
    <property type="component" value="Unassembled WGS sequence"/>
</dbReference>
<feature type="transmembrane region" description="Helical" evidence="2">
    <location>
        <begin position="171"/>
        <end position="192"/>
    </location>
</feature>
<dbReference type="OMA" id="LMGRGWT"/>
<organism evidence="3 4">
    <name type="scientific">Wolfiporia cocos (strain MD-104)</name>
    <name type="common">Brown rot fungus</name>
    <dbReference type="NCBI Taxonomy" id="742152"/>
    <lineage>
        <taxon>Eukaryota</taxon>
        <taxon>Fungi</taxon>
        <taxon>Dikarya</taxon>
        <taxon>Basidiomycota</taxon>
        <taxon>Agaricomycotina</taxon>
        <taxon>Agaricomycetes</taxon>
        <taxon>Polyporales</taxon>
        <taxon>Phaeolaceae</taxon>
        <taxon>Wolfiporia</taxon>
    </lineage>
</organism>
<dbReference type="OrthoDB" id="2796825at2759"/>
<keyword evidence="4" id="KW-1185">Reference proteome</keyword>
<feature type="transmembrane region" description="Helical" evidence="2">
    <location>
        <begin position="18"/>
        <end position="36"/>
    </location>
</feature>
<evidence type="ECO:0000313" key="3">
    <source>
        <dbReference type="EMBL" id="PCH43208.1"/>
    </source>
</evidence>
<evidence type="ECO:0000256" key="2">
    <source>
        <dbReference type="SAM" id="Phobius"/>
    </source>
</evidence>
<keyword evidence="2" id="KW-1133">Transmembrane helix</keyword>
<feature type="transmembrane region" description="Helical" evidence="2">
    <location>
        <begin position="96"/>
        <end position="118"/>
    </location>
</feature>
<reference evidence="3 4" key="1">
    <citation type="journal article" date="2012" name="Science">
        <title>The Paleozoic origin of enzymatic lignin decomposition reconstructed from 31 fungal genomes.</title>
        <authorList>
            <person name="Floudas D."/>
            <person name="Binder M."/>
            <person name="Riley R."/>
            <person name="Barry K."/>
            <person name="Blanchette R.A."/>
            <person name="Henrissat B."/>
            <person name="Martinez A.T."/>
            <person name="Otillar R."/>
            <person name="Spatafora J.W."/>
            <person name="Yadav J.S."/>
            <person name="Aerts A."/>
            <person name="Benoit I."/>
            <person name="Boyd A."/>
            <person name="Carlson A."/>
            <person name="Copeland A."/>
            <person name="Coutinho P.M."/>
            <person name="de Vries R.P."/>
            <person name="Ferreira P."/>
            <person name="Findley K."/>
            <person name="Foster B."/>
            <person name="Gaskell J."/>
            <person name="Glotzer D."/>
            <person name="Gorecki P."/>
            <person name="Heitman J."/>
            <person name="Hesse C."/>
            <person name="Hori C."/>
            <person name="Igarashi K."/>
            <person name="Jurgens J.A."/>
            <person name="Kallen N."/>
            <person name="Kersten P."/>
            <person name="Kohler A."/>
            <person name="Kuees U."/>
            <person name="Kumar T.K.A."/>
            <person name="Kuo A."/>
            <person name="LaButti K."/>
            <person name="Larrondo L.F."/>
            <person name="Lindquist E."/>
            <person name="Ling A."/>
            <person name="Lombard V."/>
            <person name="Lucas S."/>
            <person name="Lundell T."/>
            <person name="Martin R."/>
            <person name="McLaughlin D.J."/>
            <person name="Morgenstern I."/>
            <person name="Morin E."/>
            <person name="Murat C."/>
            <person name="Nagy L.G."/>
            <person name="Nolan M."/>
            <person name="Ohm R.A."/>
            <person name="Patyshakuliyeva A."/>
            <person name="Rokas A."/>
            <person name="Ruiz-Duenas F.J."/>
            <person name="Sabat G."/>
            <person name="Salamov A."/>
            <person name="Samejima M."/>
            <person name="Schmutz J."/>
            <person name="Slot J.C."/>
            <person name="St John F."/>
            <person name="Stenlid J."/>
            <person name="Sun H."/>
            <person name="Sun S."/>
            <person name="Syed K."/>
            <person name="Tsang A."/>
            <person name="Wiebenga A."/>
            <person name="Young D."/>
            <person name="Pisabarro A."/>
            <person name="Eastwood D.C."/>
            <person name="Martin F."/>
            <person name="Cullen D."/>
            <person name="Grigoriev I.V."/>
            <person name="Hibbett D.S."/>
        </authorList>
    </citation>
    <scope>NUCLEOTIDE SEQUENCE [LARGE SCALE GENOMIC DNA]</scope>
    <source>
        <strain evidence="3 4">MD-104</strain>
    </source>
</reference>
<evidence type="ECO:0008006" key="5">
    <source>
        <dbReference type="Google" id="ProtNLM"/>
    </source>
</evidence>
<feature type="transmembrane region" description="Helical" evidence="2">
    <location>
        <begin position="130"/>
        <end position="151"/>
    </location>
</feature>
<sequence>MSSLFQNSYYIGNNFNTILYGVELMLYSMTMIRLLDDHGTRKASKSDNFYKIFSTLLLLLITIYVAVQAIFGEEMWIVNADYPGGSAAYLADYAAVWYQTMGTTASVVLNLLADGYMISRCHTVWNDLRIIVVPCVIYVATLVMGILLLYSSGAPNGDFFTGLAVEFGLSYYSLTIGLNVIVTCLILGRIWYLSSAIHVPQRKKRVNRYASIVIESALPYSVAGVAWLVSYGIESDIQILFLSFYVMFTCVSPQMIVLRVVDGRGWSKDKTIQSLSALQLQNIPPAPDCEDRRSSIHNKSAPSSEHGA</sequence>
<evidence type="ECO:0000256" key="1">
    <source>
        <dbReference type="SAM" id="MobiDB-lite"/>
    </source>
</evidence>
<protein>
    <recommendedName>
        <fullName evidence="5">Fungal pheromone STE3G-protein-coupled receptor</fullName>
    </recommendedName>
</protein>
<evidence type="ECO:0000313" key="4">
    <source>
        <dbReference type="Proteomes" id="UP000218811"/>
    </source>
</evidence>
<dbReference type="AlphaFoldDB" id="A0A2H3JZA1"/>